<evidence type="ECO:0000256" key="2">
    <source>
        <dbReference type="ARBA" id="ARBA00022448"/>
    </source>
</evidence>
<comment type="subcellular location">
    <subcellularLocation>
        <location evidence="1 10">Cell outer membrane</location>
        <topology evidence="1 10">Multi-pass membrane protein</topology>
    </subcellularLocation>
</comment>
<evidence type="ECO:0000259" key="13">
    <source>
        <dbReference type="Pfam" id="PF07715"/>
    </source>
</evidence>
<comment type="caution">
    <text evidence="14">The sequence shown here is derived from an EMBL/GenBank/DDBJ whole genome shotgun (WGS) entry which is preliminary data.</text>
</comment>
<name>A0A0D6MLP9_9PROT</name>
<dbReference type="PANTHER" id="PTHR30069">
    <property type="entry name" value="TONB-DEPENDENT OUTER MEMBRANE RECEPTOR"/>
    <property type="match status" value="1"/>
</dbReference>
<keyword evidence="5" id="KW-0732">Signal</keyword>
<evidence type="ECO:0000256" key="8">
    <source>
        <dbReference type="ARBA" id="ARBA00023136"/>
    </source>
</evidence>
<dbReference type="Gene3D" id="2.170.130.10">
    <property type="entry name" value="TonB-dependent receptor, plug domain"/>
    <property type="match status" value="1"/>
</dbReference>
<dbReference type="RefSeq" id="WP_241767702.1">
    <property type="nucleotide sequence ID" value="NZ_BALE01000019.1"/>
</dbReference>
<dbReference type="InterPro" id="IPR036942">
    <property type="entry name" value="Beta-barrel_TonB_sf"/>
</dbReference>
<dbReference type="STRING" id="1231623.Tasa_019_046"/>
<keyword evidence="9 10" id="KW-0998">Cell outer membrane</keyword>
<dbReference type="InterPro" id="IPR000531">
    <property type="entry name" value="Beta-barrel_TonB"/>
</dbReference>
<gene>
    <name evidence="14" type="ORF">Tasa_019_046</name>
</gene>
<dbReference type="Gene3D" id="2.40.170.20">
    <property type="entry name" value="TonB-dependent receptor, beta-barrel domain"/>
    <property type="match status" value="1"/>
</dbReference>
<keyword evidence="6" id="KW-0406">Ion transport</keyword>
<evidence type="ECO:0000256" key="7">
    <source>
        <dbReference type="ARBA" id="ARBA00023077"/>
    </source>
</evidence>
<dbReference type="GO" id="GO:0009279">
    <property type="term" value="C:cell outer membrane"/>
    <property type="evidence" value="ECO:0007669"/>
    <property type="project" value="UniProtKB-SubCell"/>
</dbReference>
<keyword evidence="2 10" id="KW-0813">Transport</keyword>
<sequence length="718" mass="78898">MVRGRAAAPEIRRFALPQTTAGINRRQIDATLNIIDTEDALRYMPSLMLRKRYNGDTQATLQTRTWGIASSARSLVYVDDALISALISNNTTTGAPRWGMVAPEQIERIDMLYGPFAAEYPGNSMGGVVLITTRMPDHFTATIKQTGSVQTYGDYRTHGSYGTSNSAVTLGNRIGRLSWLFSANREETLSEPLYYVLDSTFPTATTGGIRALSKTGTAANVMGAGALLHSTMNNVTLRMAYDVTRWLGLNYTIGFWDNQTRARSQTYLTTASGTPTFGGVAGFANDTYSFNEDHLMNAVSLKTNTQGHWDGEAVFTDYDYLKDIQRNPAGVLGGTTFTRNGYIARMDGSGWRTGDLKGIWRPAGPTGAHELSFGGHLDRYHLENPTYNTGNWAASSDAGNGTLHSAGRGTTTTYALWAQDVWKFLPGWTLTLGGRVEFWGASNGFNSAGSVATSQPTAHSTNGSPKATLAWRINPGWTTKLSFGEAWRYPTVSELYQIVSTGGTYAVPNANLKPERVFSGEAMIERRLTNGSLRLSLFQENTRDALISQSTLLNSIYTTTFQNVNAVRNRGVEFVAERHDLLIRGLDLSNSVTYVDSRILSDPGFRSSAGTSANGKHVPYVPKWRDTLQATWHATQRLDLSAALRYQGKMYSTLDNTDSVSHVFGAFDTFLVVDVHVHWHVAGPLTLDAGIDNINNARYFEYHPFPMRTYVGDLKAAF</sequence>
<evidence type="ECO:0000313" key="15">
    <source>
        <dbReference type="Proteomes" id="UP000032679"/>
    </source>
</evidence>
<organism evidence="14 15">
    <name type="scientific">Tanticharoenia sakaeratensis NBRC 103193</name>
    <dbReference type="NCBI Taxonomy" id="1231623"/>
    <lineage>
        <taxon>Bacteria</taxon>
        <taxon>Pseudomonadati</taxon>
        <taxon>Pseudomonadota</taxon>
        <taxon>Alphaproteobacteria</taxon>
        <taxon>Acetobacterales</taxon>
        <taxon>Acetobacteraceae</taxon>
        <taxon>Tanticharoenia</taxon>
    </lineage>
</organism>
<keyword evidence="4 10" id="KW-0812">Transmembrane</keyword>
<dbReference type="EMBL" id="BALE01000019">
    <property type="protein sequence ID" value="GAN54361.1"/>
    <property type="molecule type" value="Genomic_DNA"/>
</dbReference>
<proteinExistence type="inferred from homology"/>
<evidence type="ECO:0000256" key="10">
    <source>
        <dbReference type="PROSITE-ProRule" id="PRU01360"/>
    </source>
</evidence>
<evidence type="ECO:0000313" key="14">
    <source>
        <dbReference type="EMBL" id="GAN54361.1"/>
    </source>
</evidence>
<keyword evidence="14" id="KW-0675">Receptor</keyword>
<evidence type="ECO:0000256" key="9">
    <source>
        <dbReference type="ARBA" id="ARBA00023237"/>
    </source>
</evidence>
<dbReference type="PANTHER" id="PTHR30069:SF53">
    <property type="entry name" value="COLICIN I RECEPTOR-RELATED"/>
    <property type="match status" value="1"/>
</dbReference>
<dbReference type="GO" id="GO:0044718">
    <property type="term" value="P:siderophore transmembrane transport"/>
    <property type="evidence" value="ECO:0007669"/>
    <property type="project" value="TreeGrafter"/>
</dbReference>
<evidence type="ECO:0000256" key="3">
    <source>
        <dbReference type="ARBA" id="ARBA00022452"/>
    </source>
</evidence>
<keyword evidence="7 11" id="KW-0798">TonB box</keyword>
<evidence type="ECO:0000256" key="1">
    <source>
        <dbReference type="ARBA" id="ARBA00004571"/>
    </source>
</evidence>
<dbReference type="PROSITE" id="PS52016">
    <property type="entry name" value="TONB_DEPENDENT_REC_3"/>
    <property type="match status" value="1"/>
</dbReference>
<dbReference type="SUPFAM" id="SSF56935">
    <property type="entry name" value="Porins"/>
    <property type="match status" value="1"/>
</dbReference>
<feature type="domain" description="TonB-dependent receptor plug" evidence="13">
    <location>
        <begin position="16"/>
        <end position="128"/>
    </location>
</feature>
<dbReference type="AlphaFoldDB" id="A0A0D6MLP9"/>
<reference evidence="14 15" key="1">
    <citation type="submission" date="2012-10" db="EMBL/GenBank/DDBJ databases">
        <title>Genome sequencing of Tanticharoenia sakaeratensis NBRC 103193.</title>
        <authorList>
            <person name="Azuma Y."/>
            <person name="Hadano H."/>
            <person name="Hirakawa H."/>
            <person name="Matsushita K."/>
        </authorList>
    </citation>
    <scope>NUCLEOTIDE SEQUENCE [LARGE SCALE GENOMIC DNA]</scope>
    <source>
        <strain evidence="14 15">NBRC 103193</strain>
    </source>
</reference>
<keyword evidence="3 10" id="KW-1134">Transmembrane beta strand</keyword>
<dbReference type="Pfam" id="PF07715">
    <property type="entry name" value="Plug"/>
    <property type="match status" value="1"/>
</dbReference>
<keyword evidence="15" id="KW-1185">Reference proteome</keyword>
<comment type="similarity">
    <text evidence="10 11">Belongs to the TonB-dependent receptor family.</text>
</comment>
<evidence type="ECO:0000256" key="6">
    <source>
        <dbReference type="ARBA" id="ARBA00023065"/>
    </source>
</evidence>
<dbReference type="InterPro" id="IPR039426">
    <property type="entry name" value="TonB-dep_rcpt-like"/>
</dbReference>
<protein>
    <submittedName>
        <fullName evidence="14">TTnB-dependent receptor</fullName>
    </submittedName>
</protein>
<evidence type="ECO:0000256" key="11">
    <source>
        <dbReference type="RuleBase" id="RU003357"/>
    </source>
</evidence>
<evidence type="ECO:0000256" key="4">
    <source>
        <dbReference type="ARBA" id="ARBA00022692"/>
    </source>
</evidence>
<dbReference type="GO" id="GO:0015344">
    <property type="term" value="F:siderophore uptake transmembrane transporter activity"/>
    <property type="evidence" value="ECO:0007669"/>
    <property type="project" value="TreeGrafter"/>
</dbReference>
<dbReference type="Pfam" id="PF00593">
    <property type="entry name" value="TonB_dep_Rec_b-barrel"/>
    <property type="match status" value="1"/>
</dbReference>
<dbReference type="InterPro" id="IPR037066">
    <property type="entry name" value="Plug_dom_sf"/>
</dbReference>
<keyword evidence="8 10" id="KW-0472">Membrane</keyword>
<evidence type="ECO:0000256" key="5">
    <source>
        <dbReference type="ARBA" id="ARBA00022729"/>
    </source>
</evidence>
<dbReference type="InterPro" id="IPR012910">
    <property type="entry name" value="Plug_dom"/>
</dbReference>
<accession>A0A0D6MLP9</accession>
<feature type="domain" description="TonB-dependent receptor-like beta-barrel" evidence="12">
    <location>
        <begin position="249"/>
        <end position="694"/>
    </location>
</feature>
<dbReference type="Proteomes" id="UP000032679">
    <property type="component" value="Unassembled WGS sequence"/>
</dbReference>
<evidence type="ECO:0000259" key="12">
    <source>
        <dbReference type="Pfam" id="PF00593"/>
    </source>
</evidence>